<accession>A0ABW2PVN8</accession>
<dbReference type="Pfam" id="PF11122">
    <property type="entry name" value="Spore-coat_CotD"/>
    <property type="match status" value="1"/>
</dbReference>
<dbReference type="RefSeq" id="WP_380965907.1">
    <property type="nucleotide sequence ID" value="NZ_JBHTCO010000013.1"/>
</dbReference>
<reference evidence="3" key="1">
    <citation type="journal article" date="2019" name="Int. J. Syst. Evol. Microbiol.">
        <title>The Global Catalogue of Microorganisms (GCM) 10K type strain sequencing project: providing services to taxonomists for standard genome sequencing and annotation.</title>
        <authorList>
            <consortium name="The Broad Institute Genomics Platform"/>
            <consortium name="The Broad Institute Genome Sequencing Center for Infectious Disease"/>
            <person name="Wu L."/>
            <person name="Ma J."/>
        </authorList>
    </citation>
    <scope>NUCLEOTIDE SEQUENCE [LARGE SCALE GENOMIC DNA]</scope>
    <source>
        <strain evidence="3">CGMCC 1.16305</strain>
    </source>
</reference>
<evidence type="ECO:0000256" key="1">
    <source>
        <dbReference type="SAM" id="MobiDB-lite"/>
    </source>
</evidence>
<dbReference type="EMBL" id="JBHTCO010000013">
    <property type="protein sequence ID" value="MFC7393417.1"/>
    <property type="molecule type" value="Genomic_DNA"/>
</dbReference>
<organism evidence="2 3">
    <name type="scientific">Scopulibacillus cellulosilyticus</name>
    <dbReference type="NCBI Taxonomy" id="2665665"/>
    <lineage>
        <taxon>Bacteria</taxon>
        <taxon>Bacillati</taxon>
        <taxon>Bacillota</taxon>
        <taxon>Bacilli</taxon>
        <taxon>Bacillales</taxon>
        <taxon>Sporolactobacillaceae</taxon>
        <taxon>Scopulibacillus</taxon>
    </lineage>
</organism>
<feature type="region of interest" description="Disordered" evidence="1">
    <location>
        <begin position="27"/>
        <end position="60"/>
    </location>
</feature>
<sequence length="179" mass="20795">MHLDNENMFNPNLANWENEMHHHKFDHHGAHHHGMHHHDHHDAHHHGMHHHDGGNPNMPYGNEPMMDGTGPMMDGMGPMMDGAGPCPPKVMPEVVCDPQYSQQNYYENIVVPYIHPSHTLHWKHTHVTNAHYYPHTESMKCTESCEDVNCGCVLPQHLHHPHHPQHPHHPHHMHHHGKF</sequence>
<keyword evidence="3" id="KW-1185">Reference proteome</keyword>
<comment type="caution">
    <text evidence="2">The sequence shown here is derived from an EMBL/GenBank/DDBJ whole genome shotgun (WGS) entry which is preliminary data.</text>
</comment>
<keyword evidence="2" id="KW-0167">Capsid protein</keyword>
<evidence type="ECO:0000313" key="2">
    <source>
        <dbReference type="EMBL" id="MFC7393417.1"/>
    </source>
</evidence>
<keyword evidence="2" id="KW-0946">Virion</keyword>
<proteinExistence type="predicted"/>
<gene>
    <name evidence="2" type="ORF">ACFQRG_10660</name>
</gene>
<feature type="compositionally biased region" description="Basic residues" evidence="1">
    <location>
        <begin position="27"/>
        <end position="49"/>
    </location>
</feature>
<dbReference type="InterPro" id="IPR020108">
    <property type="entry name" value="Spore_coat_CotD"/>
</dbReference>
<name>A0ABW2PVN8_9BACL</name>
<protein>
    <submittedName>
        <fullName evidence="2">CotD family spore coat protein</fullName>
    </submittedName>
</protein>
<dbReference type="Proteomes" id="UP001596505">
    <property type="component" value="Unassembled WGS sequence"/>
</dbReference>
<evidence type="ECO:0000313" key="3">
    <source>
        <dbReference type="Proteomes" id="UP001596505"/>
    </source>
</evidence>